<comment type="caution">
    <text evidence="1">The sequence shown here is derived from an EMBL/GenBank/DDBJ whole genome shotgun (WGS) entry which is preliminary data.</text>
</comment>
<organism evidence="1 2">
    <name type="scientific">Pseudomonas tremae</name>
    <dbReference type="NCBI Taxonomy" id="200454"/>
    <lineage>
        <taxon>Bacteria</taxon>
        <taxon>Pseudomonadati</taxon>
        <taxon>Pseudomonadota</taxon>
        <taxon>Gammaproteobacteria</taxon>
        <taxon>Pseudomonadales</taxon>
        <taxon>Pseudomonadaceae</taxon>
        <taxon>Pseudomonas</taxon>
    </lineage>
</organism>
<sequence length="39" mass="4801">MLVFLYLFGLQELFLEPKHDQWLYFCLLALVSNRHLLYI</sequence>
<protein>
    <submittedName>
        <fullName evidence="1">Uncharacterized protein</fullName>
    </submittedName>
</protein>
<evidence type="ECO:0000313" key="1">
    <source>
        <dbReference type="EMBL" id="KPY97410.1"/>
    </source>
</evidence>
<proteinExistence type="predicted"/>
<dbReference type="AlphaFoldDB" id="A0AA40P4A8"/>
<dbReference type="Proteomes" id="UP000050523">
    <property type="component" value="Unassembled WGS sequence"/>
</dbReference>
<name>A0AA40P4A8_9PSED</name>
<evidence type="ECO:0000313" key="2">
    <source>
        <dbReference type="Proteomes" id="UP000050523"/>
    </source>
</evidence>
<accession>A0AA40P4A8</accession>
<reference evidence="1 2" key="1">
    <citation type="submission" date="2015-09" db="EMBL/GenBank/DDBJ databases">
        <title>Genome announcement of multiple Pseudomonas syringae strains.</title>
        <authorList>
            <person name="Thakur S."/>
            <person name="Wang P.W."/>
            <person name="Gong Y."/>
            <person name="Weir B.S."/>
            <person name="Guttman D.S."/>
        </authorList>
    </citation>
    <scope>NUCLEOTIDE SEQUENCE [LARGE SCALE GENOMIC DNA]</scope>
    <source>
        <strain evidence="1 2">ICMP9151</strain>
    </source>
</reference>
<gene>
    <name evidence="1" type="ORF">ALO43_200504</name>
</gene>
<dbReference type="EMBL" id="LJRO01000281">
    <property type="protein sequence ID" value="KPY97410.1"/>
    <property type="molecule type" value="Genomic_DNA"/>
</dbReference>